<dbReference type="SUPFAM" id="SSF51735">
    <property type="entry name" value="NAD(P)-binding Rossmann-fold domains"/>
    <property type="match status" value="1"/>
</dbReference>
<dbReference type="InterPro" id="IPR051207">
    <property type="entry name" value="ComplexI_NDUFA9_subunit"/>
</dbReference>
<feature type="transmembrane region" description="Helical" evidence="1">
    <location>
        <begin position="348"/>
        <end position="369"/>
    </location>
</feature>
<dbReference type="Pfam" id="PF13460">
    <property type="entry name" value="NAD_binding_10"/>
    <property type="match status" value="1"/>
</dbReference>
<proteinExistence type="predicted"/>
<feature type="transmembrane region" description="Helical" evidence="1">
    <location>
        <begin position="376"/>
        <end position="394"/>
    </location>
</feature>
<name>A0A844ACH3_RHIFR</name>
<feature type="transmembrane region" description="Helical" evidence="1">
    <location>
        <begin position="313"/>
        <end position="333"/>
    </location>
</feature>
<protein>
    <submittedName>
        <fullName evidence="3">NAD(P)H-binding protein</fullName>
    </submittedName>
</protein>
<sequence>MNILILGATGFIGSAIARKLVDDGHRVTGLGRDPARAKTKIPELRWIKADLAGMTASGHWRGALEGQDVVVNCAGALQDGLSDDLVATQEEAMLALYEAARDRGLRLVVQISADTESAGRDLAFLATKRRADAALASSGLPFVILRPALVLGRNAHGGSALLRALAALPFAIPLIHAERPVATVALDDVAGAVGAAVSGELPAGSDLALASGESLTLKELVLVHRRWLGLSPAAVIALSPALARPVSWFADLAGMLGWRSPLRSTAMTVMSGGIGSGSRLSGLPLSGASKTLAAAPSGVQDLWFARLYLLKPLIVVALSLFWLLSGLVPFFAFDAARGHFATFLPGPVASVATIVACLADIALGVAVLFRPWAKRALIGMLLLTCGYLLAATAAEPALWADPLGPLVKVLPSILLTLVALAILDER</sequence>
<gene>
    <name evidence="3" type="ORF">GHK48_18605</name>
</gene>
<dbReference type="GO" id="GO:0019290">
    <property type="term" value="P:siderophore biosynthetic process"/>
    <property type="evidence" value="ECO:0007669"/>
    <property type="project" value="InterPro"/>
</dbReference>
<keyword evidence="1" id="KW-0472">Membrane</keyword>
<dbReference type="RefSeq" id="WP_037400918.1">
    <property type="nucleotide sequence ID" value="NZ_BJNI01000060.1"/>
</dbReference>
<dbReference type="InterPro" id="IPR016040">
    <property type="entry name" value="NAD(P)-bd_dom"/>
</dbReference>
<dbReference type="Gene3D" id="3.40.50.720">
    <property type="entry name" value="NAD(P)-binding Rossmann-like Domain"/>
    <property type="match status" value="1"/>
</dbReference>
<dbReference type="Proteomes" id="UP000466694">
    <property type="component" value="Unassembled WGS sequence"/>
</dbReference>
<dbReference type="InterPro" id="IPR003560">
    <property type="entry name" value="DHB_DH"/>
</dbReference>
<dbReference type="PANTHER" id="PTHR12126">
    <property type="entry name" value="NADH-UBIQUINONE OXIDOREDUCTASE 39 KDA SUBUNIT-RELATED"/>
    <property type="match status" value="1"/>
</dbReference>
<dbReference type="InterPro" id="IPR036291">
    <property type="entry name" value="NAD(P)-bd_dom_sf"/>
</dbReference>
<dbReference type="GO" id="GO:0008667">
    <property type="term" value="F:2,3-dihydro-2,3-dihydroxybenzoate dehydrogenase activity"/>
    <property type="evidence" value="ECO:0007669"/>
    <property type="project" value="InterPro"/>
</dbReference>
<comment type="caution">
    <text evidence="3">The sequence shown here is derived from an EMBL/GenBank/DDBJ whole genome shotgun (WGS) entry which is preliminary data.</text>
</comment>
<dbReference type="Pfam" id="PF13781">
    <property type="entry name" value="DoxX_3"/>
    <property type="match status" value="1"/>
</dbReference>
<dbReference type="GO" id="GO:0044877">
    <property type="term" value="F:protein-containing complex binding"/>
    <property type="evidence" value="ECO:0007669"/>
    <property type="project" value="TreeGrafter"/>
</dbReference>
<evidence type="ECO:0000313" key="4">
    <source>
        <dbReference type="Proteomes" id="UP000466694"/>
    </source>
</evidence>
<feature type="transmembrane region" description="Helical" evidence="1">
    <location>
        <begin position="406"/>
        <end position="423"/>
    </location>
</feature>
<dbReference type="PRINTS" id="PR01397">
    <property type="entry name" value="DHBDHDRGNASE"/>
</dbReference>
<feature type="domain" description="NAD(P)-binding" evidence="2">
    <location>
        <begin position="7"/>
        <end position="150"/>
    </location>
</feature>
<evidence type="ECO:0000256" key="1">
    <source>
        <dbReference type="SAM" id="Phobius"/>
    </source>
</evidence>
<dbReference type="AlphaFoldDB" id="A0A844ACH3"/>
<evidence type="ECO:0000259" key="2">
    <source>
        <dbReference type="Pfam" id="PF13460"/>
    </source>
</evidence>
<keyword evidence="1" id="KW-0812">Transmembrane</keyword>
<dbReference type="PANTHER" id="PTHR12126:SF11">
    <property type="entry name" value="NADH DEHYDROGENASE [UBIQUINONE] 1 ALPHA SUBCOMPLEX SUBUNIT 9, MITOCHONDRIAL"/>
    <property type="match status" value="1"/>
</dbReference>
<dbReference type="EMBL" id="WISZ01000148">
    <property type="protein sequence ID" value="MQX10217.1"/>
    <property type="molecule type" value="Genomic_DNA"/>
</dbReference>
<accession>A0A844ACH3</accession>
<dbReference type="GeneID" id="48973610"/>
<organism evidence="3 4">
    <name type="scientific">Rhizobium fredii</name>
    <name type="common">Sinorhizobium fredii</name>
    <dbReference type="NCBI Taxonomy" id="380"/>
    <lineage>
        <taxon>Bacteria</taxon>
        <taxon>Pseudomonadati</taxon>
        <taxon>Pseudomonadota</taxon>
        <taxon>Alphaproteobacteria</taxon>
        <taxon>Hyphomicrobiales</taxon>
        <taxon>Rhizobiaceae</taxon>
        <taxon>Sinorhizobium/Ensifer group</taxon>
        <taxon>Sinorhizobium</taxon>
    </lineage>
</organism>
<keyword evidence="1" id="KW-1133">Transmembrane helix</keyword>
<reference evidence="3 4" key="1">
    <citation type="journal article" date="2013" name="Genome Biol.">
        <title>Comparative genomics of the core and accessory genomes of 48 Sinorhizobium strains comprising five genospecies.</title>
        <authorList>
            <person name="Sugawara M."/>
            <person name="Epstein B."/>
            <person name="Badgley B.D."/>
            <person name="Unno T."/>
            <person name="Xu L."/>
            <person name="Reese J."/>
            <person name="Gyaneshwar P."/>
            <person name="Denny R."/>
            <person name="Mudge J."/>
            <person name="Bharti A.K."/>
            <person name="Farmer A.D."/>
            <person name="May G.D."/>
            <person name="Woodward J.E."/>
            <person name="Medigue C."/>
            <person name="Vallenet D."/>
            <person name="Lajus A."/>
            <person name="Rouy Z."/>
            <person name="Martinez-Vaz B."/>
            <person name="Tiffin P."/>
            <person name="Young N.D."/>
            <person name="Sadowsky M.J."/>
        </authorList>
    </citation>
    <scope>NUCLEOTIDE SEQUENCE [LARGE SCALE GENOMIC DNA]</scope>
    <source>
        <strain evidence="3 4">USDA205</strain>
    </source>
</reference>
<dbReference type="InterPro" id="IPR025695">
    <property type="entry name" value="DoxX-like"/>
</dbReference>
<evidence type="ECO:0000313" key="3">
    <source>
        <dbReference type="EMBL" id="MQX10217.1"/>
    </source>
</evidence>